<comment type="caution">
    <text evidence="3">The sequence shown here is derived from an EMBL/GenBank/DDBJ whole genome shotgun (WGS) entry which is preliminary data.</text>
</comment>
<dbReference type="OrthoDB" id="6334478at2759"/>
<reference evidence="3 4" key="1">
    <citation type="submission" date="2019-05" db="EMBL/GenBank/DDBJ databases">
        <title>Another draft genome of Portunus trituberculatus and its Hox gene families provides insights of decapod evolution.</title>
        <authorList>
            <person name="Jeong J.-H."/>
            <person name="Song I."/>
            <person name="Kim S."/>
            <person name="Choi T."/>
            <person name="Kim D."/>
            <person name="Ryu S."/>
            <person name="Kim W."/>
        </authorList>
    </citation>
    <scope>NUCLEOTIDE SEQUENCE [LARGE SCALE GENOMIC DNA]</scope>
    <source>
        <tissue evidence="3">Muscle</tissue>
    </source>
</reference>
<dbReference type="PROSITE" id="PS50184">
    <property type="entry name" value="VWFC_2"/>
    <property type="match status" value="1"/>
</dbReference>
<evidence type="ECO:0000256" key="1">
    <source>
        <dbReference type="SAM" id="SignalP"/>
    </source>
</evidence>
<evidence type="ECO:0000313" key="3">
    <source>
        <dbReference type="EMBL" id="MPC18531.1"/>
    </source>
</evidence>
<feature type="chain" id="PRO_5022919402" description="VWFC domain-containing protein" evidence="1">
    <location>
        <begin position="30"/>
        <end position="273"/>
    </location>
</feature>
<organism evidence="3 4">
    <name type="scientific">Portunus trituberculatus</name>
    <name type="common">Swimming crab</name>
    <name type="synonym">Neptunus trituberculatus</name>
    <dbReference type="NCBI Taxonomy" id="210409"/>
    <lineage>
        <taxon>Eukaryota</taxon>
        <taxon>Metazoa</taxon>
        <taxon>Ecdysozoa</taxon>
        <taxon>Arthropoda</taxon>
        <taxon>Crustacea</taxon>
        <taxon>Multicrustacea</taxon>
        <taxon>Malacostraca</taxon>
        <taxon>Eumalacostraca</taxon>
        <taxon>Eucarida</taxon>
        <taxon>Decapoda</taxon>
        <taxon>Pleocyemata</taxon>
        <taxon>Brachyura</taxon>
        <taxon>Eubrachyura</taxon>
        <taxon>Portunoidea</taxon>
        <taxon>Portunidae</taxon>
        <taxon>Portuninae</taxon>
        <taxon>Portunus</taxon>
    </lineage>
</organism>
<proteinExistence type="predicted"/>
<protein>
    <recommendedName>
        <fullName evidence="2">VWFC domain-containing protein</fullName>
    </recommendedName>
</protein>
<feature type="signal peptide" evidence="1">
    <location>
        <begin position="1"/>
        <end position="29"/>
    </location>
</feature>
<dbReference type="Proteomes" id="UP000324222">
    <property type="component" value="Unassembled WGS sequence"/>
</dbReference>
<gene>
    <name evidence="3" type="ORF">E2C01_011417</name>
</gene>
<dbReference type="InterPro" id="IPR001007">
    <property type="entry name" value="VWF_dom"/>
</dbReference>
<keyword evidence="4" id="KW-1185">Reference proteome</keyword>
<accession>A0A5B7DB52</accession>
<feature type="domain" description="VWFC" evidence="2">
    <location>
        <begin position="190"/>
        <end position="256"/>
    </location>
</feature>
<evidence type="ECO:0000313" key="4">
    <source>
        <dbReference type="Proteomes" id="UP000324222"/>
    </source>
</evidence>
<name>A0A5B7DB52_PORTR</name>
<dbReference type="EMBL" id="VSRR010000689">
    <property type="protein sequence ID" value="MPC18531.1"/>
    <property type="molecule type" value="Genomic_DNA"/>
</dbReference>
<evidence type="ECO:0000259" key="2">
    <source>
        <dbReference type="PROSITE" id="PS50184"/>
    </source>
</evidence>
<keyword evidence="1" id="KW-0732">Signal</keyword>
<dbReference type="AlphaFoldDB" id="A0A5B7DB52"/>
<sequence>MSVAMAPYHGCSLWFLFLLTFAAVGRLYGEDSGEDSRCEVRAVRCCKYAMFSSEFFKCCKKMGCCPRRCMKEAPESKEDSSASVSVSESEEECKQGRVCCRFRPNTLEYMQCCERHQCRPSCRSVPKGCCYNNKTWKWGSVVEAVDEDCVEIKCAAKRVAHWPYLVAELVLVPQTNVLCFEPKCGDCNEQRCVDETGMLREEGEKFYMGRCRRCECLPSGRVVCKPVDHACPPIPTAIPRHCTVVKGLCCDTLNCSVERHPHQAGVLQTDATP</sequence>